<comment type="caution">
    <text evidence="2">The sequence shown here is derived from an EMBL/GenBank/DDBJ whole genome shotgun (WGS) entry which is preliminary data.</text>
</comment>
<keyword evidence="3" id="KW-1185">Reference proteome</keyword>
<dbReference type="InterPro" id="IPR008538">
    <property type="entry name" value="Uma2"/>
</dbReference>
<proteinExistence type="predicted"/>
<feature type="domain" description="Putative restriction endonuclease" evidence="1">
    <location>
        <begin position="14"/>
        <end position="175"/>
    </location>
</feature>
<evidence type="ECO:0000313" key="3">
    <source>
        <dbReference type="Proteomes" id="UP000613160"/>
    </source>
</evidence>
<reference evidence="2" key="2">
    <citation type="submission" date="2020-09" db="EMBL/GenBank/DDBJ databases">
        <authorList>
            <person name="Sun Q."/>
            <person name="Zhou Y."/>
        </authorList>
    </citation>
    <scope>NUCLEOTIDE SEQUENCE</scope>
    <source>
        <strain evidence="2">CGMCC 1.15493</strain>
    </source>
</reference>
<dbReference type="AlphaFoldDB" id="A0A916Y1A3"/>
<gene>
    <name evidence="2" type="ORF">GCM10011335_31080</name>
</gene>
<accession>A0A916Y1A3</accession>
<dbReference type="Proteomes" id="UP000613160">
    <property type="component" value="Unassembled WGS sequence"/>
</dbReference>
<dbReference type="SUPFAM" id="SSF52980">
    <property type="entry name" value="Restriction endonuclease-like"/>
    <property type="match status" value="1"/>
</dbReference>
<dbReference type="CDD" id="cd06260">
    <property type="entry name" value="DUF820-like"/>
    <property type="match status" value="1"/>
</dbReference>
<sequence length="197" mass="21355">MTSTPARADRMTAEDFFAWAEIWGEGERYELVNGLAYRLQSETISHAETKLAVVIALGDAIRMAGVECRAFPEGVSVRVSDRSVREPDALVHCGPYDSDKMFAPNPVVVVEVISPSSVKTDVDRKLIDYFSVPSILHYLIVYGDDGRVVHHFRSAAGAAIETRILGRDAVLDLSPPGLRVAAADFFVDPGPGSVPAP</sequence>
<evidence type="ECO:0000259" key="1">
    <source>
        <dbReference type="Pfam" id="PF05685"/>
    </source>
</evidence>
<dbReference type="PANTHER" id="PTHR36558:SF1">
    <property type="entry name" value="RESTRICTION ENDONUCLEASE DOMAIN-CONTAINING PROTEIN-RELATED"/>
    <property type="match status" value="1"/>
</dbReference>
<dbReference type="PANTHER" id="PTHR36558">
    <property type="entry name" value="GLR1098 PROTEIN"/>
    <property type="match status" value="1"/>
</dbReference>
<dbReference type="Pfam" id="PF05685">
    <property type="entry name" value="Uma2"/>
    <property type="match status" value="1"/>
</dbReference>
<protein>
    <recommendedName>
        <fullName evidence="1">Putative restriction endonuclease domain-containing protein</fullName>
    </recommendedName>
</protein>
<dbReference type="InterPro" id="IPR011335">
    <property type="entry name" value="Restrct_endonuc-II-like"/>
</dbReference>
<organism evidence="2 3">
    <name type="scientific">Aureimonas glaciei</name>
    <dbReference type="NCBI Taxonomy" id="1776957"/>
    <lineage>
        <taxon>Bacteria</taxon>
        <taxon>Pseudomonadati</taxon>
        <taxon>Pseudomonadota</taxon>
        <taxon>Alphaproteobacteria</taxon>
        <taxon>Hyphomicrobiales</taxon>
        <taxon>Aurantimonadaceae</taxon>
        <taxon>Aureimonas</taxon>
    </lineage>
</organism>
<dbReference type="RefSeq" id="WP_188852291.1">
    <property type="nucleotide sequence ID" value="NZ_BMJJ01000007.1"/>
</dbReference>
<dbReference type="InterPro" id="IPR012296">
    <property type="entry name" value="Nuclease_put_TT1808"/>
</dbReference>
<evidence type="ECO:0000313" key="2">
    <source>
        <dbReference type="EMBL" id="GGD25872.1"/>
    </source>
</evidence>
<dbReference type="EMBL" id="BMJJ01000007">
    <property type="protein sequence ID" value="GGD25872.1"/>
    <property type="molecule type" value="Genomic_DNA"/>
</dbReference>
<reference evidence="2" key="1">
    <citation type="journal article" date="2014" name="Int. J. Syst. Evol. Microbiol.">
        <title>Complete genome sequence of Corynebacterium casei LMG S-19264T (=DSM 44701T), isolated from a smear-ripened cheese.</title>
        <authorList>
            <consortium name="US DOE Joint Genome Institute (JGI-PGF)"/>
            <person name="Walter F."/>
            <person name="Albersmeier A."/>
            <person name="Kalinowski J."/>
            <person name="Ruckert C."/>
        </authorList>
    </citation>
    <scope>NUCLEOTIDE SEQUENCE</scope>
    <source>
        <strain evidence="2">CGMCC 1.15493</strain>
    </source>
</reference>
<dbReference type="Gene3D" id="3.90.1570.10">
    <property type="entry name" value="tt1808, chain A"/>
    <property type="match status" value="1"/>
</dbReference>
<name>A0A916Y1A3_9HYPH</name>